<evidence type="ECO:0000313" key="3">
    <source>
        <dbReference type="Proteomes" id="UP001305647"/>
    </source>
</evidence>
<comment type="caution">
    <text evidence="2">The sequence shown here is derived from an EMBL/GenBank/DDBJ whole genome shotgun (WGS) entry which is preliminary data.</text>
</comment>
<protein>
    <submittedName>
        <fullName evidence="2">Uncharacterized protein</fullName>
    </submittedName>
</protein>
<feature type="compositionally biased region" description="Basic and acidic residues" evidence="1">
    <location>
        <begin position="8"/>
        <end position="22"/>
    </location>
</feature>
<dbReference type="EMBL" id="MU863629">
    <property type="protein sequence ID" value="KAK4103047.1"/>
    <property type="molecule type" value="Genomic_DNA"/>
</dbReference>
<dbReference type="Proteomes" id="UP001305647">
    <property type="component" value="Unassembled WGS sequence"/>
</dbReference>
<reference evidence="2" key="1">
    <citation type="journal article" date="2023" name="Mol. Phylogenet. Evol.">
        <title>Genome-scale phylogeny and comparative genomics of the fungal order Sordariales.</title>
        <authorList>
            <person name="Hensen N."/>
            <person name="Bonometti L."/>
            <person name="Westerberg I."/>
            <person name="Brannstrom I.O."/>
            <person name="Guillou S."/>
            <person name="Cros-Aarteil S."/>
            <person name="Calhoun S."/>
            <person name="Haridas S."/>
            <person name="Kuo A."/>
            <person name="Mondo S."/>
            <person name="Pangilinan J."/>
            <person name="Riley R."/>
            <person name="LaButti K."/>
            <person name="Andreopoulos B."/>
            <person name="Lipzen A."/>
            <person name="Chen C."/>
            <person name="Yan M."/>
            <person name="Daum C."/>
            <person name="Ng V."/>
            <person name="Clum A."/>
            <person name="Steindorff A."/>
            <person name="Ohm R.A."/>
            <person name="Martin F."/>
            <person name="Silar P."/>
            <person name="Natvig D.O."/>
            <person name="Lalanne C."/>
            <person name="Gautier V."/>
            <person name="Ament-Velasquez S.L."/>
            <person name="Kruys A."/>
            <person name="Hutchinson M.I."/>
            <person name="Powell A.J."/>
            <person name="Barry K."/>
            <person name="Miller A.N."/>
            <person name="Grigoriev I.V."/>
            <person name="Debuchy R."/>
            <person name="Gladieux P."/>
            <person name="Hiltunen Thoren M."/>
            <person name="Johannesson H."/>
        </authorList>
    </citation>
    <scope>NUCLEOTIDE SEQUENCE</scope>
    <source>
        <strain evidence="2">CBS 757.83</strain>
    </source>
</reference>
<feature type="region of interest" description="Disordered" evidence="1">
    <location>
        <begin position="1"/>
        <end position="22"/>
    </location>
</feature>
<organism evidence="2 3">
    <name type="scientific">Parathielavia hyrcaniae</name>
    <dbReference type="NCBI Taxonomy" id="113614"/>
    <lineage>
        <taxon>Eukaryota</taxon>
        <taxon>Fungi</taxon>
        <taxon>Dikarya</taxon>
        <taxon>Ascomycota</taxon>
        <taxon>Pezizomycotina</taxon>
        <taxon>Sordariomycetes</taxon>
        <taxon>Sordariomycetidae</taxon>
        <taxon>Sordariales</taxon>
        <taxon>Chaetomiaceae</taxon>
        <taxon>Parathielavia</taxon>
    </lineage>
</organism>
<gene>
    <name evidence="2" type="ORF">N658DRAFT_298813</name>
</gene>
<name>A0AAN6T3U7_9PEZI</name>
<sequence>MPPATRPIHPDRANIPDLHDDMPRIHRTRASASWLASFHQSSTRAVWAMLVLGPRFRDTLALGGTILIPNAHAPVKRSNRGSALRLQLGRYPSILASHAAAGGSVGSSVPVHTPPRRCVPLPVSHSRRIIVMLGTKRGYFPLSAMEGVPLWSCRSPTFAETTERDAKIQ</sequence>
<evidence type="ECO:0000256" key="1">
    <source>
        <dbReference type="SAM" id="MobiDB-lite"/>
    </source>
</evidence>
<evidence type="ECO:0000313" key="2">
    <source>
        <dbReference type="EMBL" id="KAK4103047.1"/>
    </source>
</evidence>
<proteinExistence type="predicted"/>
<accession>A0AAN6T3U7</accession>
<reference evidence="2" key="2">
    <citation type="submission" date="2023-05" db="EMBL/GenBank/DDBJ databases">
        <authorList>
            <consortium name="Lawrence Berkeley National Laboratory"/>
            <person name="Steindorff A."/>
            <person name="Hensen N."/>
            <person name="Bonometti L."/>
            <person name="Westerberg I."/>
            <person name="Brannstrom I.O."/>
            <person name="Guillou S."/>
            <person name="Cros-Aarteil S."/>
            <person name="Calhoun S."/>
            <person name="Haridas S."/>
            <person name="Kuo A."/>
            <person name="Mondo S."/>
            <person name="Pangilinan J."/>
            <person name="Riley R."/>
            <person name="Labutti K."/>
            <person name="Andreopoulos B."/>
            <person name="Lipzen A."/>
            <person name="Chen C."/>
            <person name="Yanf M."/>
            <person name="Daum C."/>
            <person name="Ng V."/>
            <person name="Clum A."/>
            <person name="Ohm R."/>
            <person name="Martin F."/>
            <person name="Silar P."/>
            <person name="Natvig D."/>
            <person name="Lalanne C."/>
            <person name="Gautier V."/>
            <person name="Ament-Velasquez S.L."/>
            <person name="Kruys A."/>
            <person name="Hutchinson M.I."/>
            <person name="Powell A.J."/>
            <person name="Barry K."/>
            <person name="Miller A.N."/>
            <person name="Grigoriev I.V."/>
            <person name="Debuchy R."/>
            <person name="Gladieux P."/>
            <person name="Thoren M.H."/>
            <person name="Johannesson H."/>
        </authorList>
    </citation>
    <scope>NUCLEOTIDE SEQUENCE</scope>
    <source>
        <strain evidence="2">CBS 757.83</strain>
    </source>
</reference>
<keyword evidence="3" id="KW-1185">Reference proteome</keyword>
<dbReference type="AlphaFoldDB" id="A0AAN6T3U7"/>